<evidence type="ECO:0000313" key="14">
    <source>
        <dbReference type="Proteomes" id="UP000504635"/>
    </source>
</evidence>
<evidence type="ECO:0000256" key="1">
    <source>
        <dbReference type="ARBA" id="ARBA00004123"/>
    </source>
</evidence>
<evidence type="ECO:0000256" key="6">
    <source>
        <dbReference type="ARBA" id="ARBA00023125"/>
    </source>
</evidence>
<keyword evidence="4 8" id="KW-0863">Zinc-finger</keyword>
<feature type="compositionally biased region" description="Basic and acidic residues" evidence="11">
    <location>
        <begin position="1555"/>
        <end position="1566"/>
    </location>
</feature>
<dbReference type="PROSITE" id="PS50950">
    <property type="entry name" value="ZF_THAP"/>
    <property type="match status" value="1"/>
</dbReference>
<evidence type="ECO:0000256" key="5">
    <source>
        <dbReference type="ARBA" id="ARBA00022833"/>
    </source>
</evidence>
<feature type="compositionally biased region" description="Low complexity" evidence="11">
    <location>
        <begin position="320"/>
        <end position="335"/>
    </location>
</feature>
<dbReference type="SMART" id="SM00355">
    <property type="entry name" value="ZnF_C2H2"/>
    <property type="match status" value="6"/>
</dbReference>
<dbReference type="CTD" id="36685"/>
<feature type="region of interest" description="Disordered" evidence="11">
    <location>
        <begin position="804"/>
        <end position="880"/>
    </location>
</feature>
<feature type="compositionally biased region" description="Basic and acidic residues" evidence="11">
    <location>
        <begin position="1376"/>
        <end position="1390"/>
    </location>
</feature>
<keyword evidence="7" id="KW-0539">Nucleus</keyword>
<keyword evidence="5" id="KW-0862">Zinc</keyword>
<reference evidence="15" key="1">
    <citation type="submission" date="2025-08" db="UniProtKB">
        <authorList>
            <consortium name="RefSeq"/>
        </authorList>
    </citation>
    <scope>IDENTIFICATION</scope>
    <source>
        <tissue evidence="15">Gonads</tissue>
    </source>
</reference>
<keyword evidence="10" id="KW-0175">Coiled coil</keyword>
<feature type="coiled-coil region" evidence="10">
    <location>
        <begin position="207"/>
        <end position="234"/>
    </location>
</feature>
<comment type="subcellular location">
    <subcellularLocation>
        <location evidence="1">Nucleus</location>
    </subcellularLocation>
</comment>
<dbReference type="GO" id="GO:0005634">
    <property type="term" value="C:nucleus"/>
    <property type="evidence" value="ECO:0007669"/>
    <property type="project" value="UniProtKB-SubCell"/>
</dbReference>
<dbReference type="InterPro" id="IPR050888">
    <property type="entry name" value="ZnF_C2H2-type_TF"/>
</dbReference>
<dbReference type="InParanoid" id="A0A6J2XM92"/>
<proteinExistence type="predicted"/>
<dbReference type="InterPro" id="IPR006612">
    <property type="entry name" value="THAP_Znf"/>
</dbReference>
<feature type="region of interest" description="Disordered" evidence="11">
    <location>
        <begin position="1336"/>
        <end position="1839"/>
    </location>
</feature>
<keyword evidence="6 9" id="KW-0238">DNA-binding</keyword>
<feature type="compositionally biased region" description="Basic and acidic residues" evidence="11">
    <location>
        <begin position="1291"/>
        <end position="1310"/>
    </location>
</feature>
<dbReference type="SUPFAM" id="SSF57716">
    <property type="entry name" value="Glucocorticoid receptor-like (DNA-binding domain)"/>
    <property type="match status" value="1"/>
</dbReference>
<dbReference type="Gene3D" id="3.30.160.60">
    <property type="entry name" value="Classic Zinc Finger"/>
    <property type="match status" value="2"/>
</dbReference>
<feature type="compositionally biased region" description="Basic and acidic residues" evidence="11">
    <location>
        <begin position="1711"/>
        <end position="1721"/>
    </location>
</feature>
<dbReference type="GO" id="GO:0008270">
    <property type="term" value="F:zinc ion binding"/>
    <property type="evidence" value="ECO:0007669"/>
    <property type="project" value="UniProtKB-KW"/>
</dbReference>
<dbReference type="GO" id="GO:0003677">
    <property type="term" value="F:DNA binding"/>
    <property type="evidence" value="ECO:0007669"/>
    <property type="project" value="UniProtKB-UniRule"/>
</dbReference>
<feature type="compositionally biased region" description="Basic and acidic residues" evidence="11">
    <location>
        <begin position="1249"/>
        <end position="1258"/>
    </location>
</feature>
<keyword evidence="2" id="KW-0479">Metal-binding</keyword>
<evidence type="ECO:0000256" key="2">
    <source>
        <dbReference type="ARBA" id="ARBA00022723"/>
    </source>
</evidence>
<organism evidence="14 15">
    <name type="scientific">Sitophilus oryzae</name>
    <name type="common">Rice weevil</name>
    <name type="synonym">Curculio oryzae</name>
    <dbReference type="NCBI Taxonomy" id="7048"/>
    <lineage>
        <taxon>Eukaryota</taxon>
        <taxon>Metazoa</taxon>
        <taxon>Ecdysozoa</taxon>
        <taxon>Arthropoda</taxon>
        <taxon>Hexapoda</taxon>
        <taxon>Insecta</taxon>
        <taxon>Pterygota</taxon>
        <taxon>Neoptera</taxon>
        <taxon>Endopterygota</taxon>
        <taxon>Coleoptera</taxon>
        <taxon>Polyphaga</taxon>
        <taxon>Cucujiformia</taxon>
        <taxon>Curculionidae</taxon>
        <taxon>Dryophthorinae</taxon>
        <taxon>Sitophilus</taxon>
    </lineage>
</organism>
<feature type="compositionally biased region" description="Polar residues" evidence="11">
    <location>
        <begin position="361"/>
        <end position="371"/>
    </location>
</feature>
<feature type="compositionally biased region" description="Basic and acidic residues" evidence="11">
    <location>
        <begin position="1613"/>
        <end position="1626"/>
    </location>
</feature>
<evidence type="ECO:0000256" key="8">
    <source>
        <dbReference type="PROSITE-ProRule" id="PRU00042"/>
    </source>
</evidence>
<dbReference type="Proteomes" id="UP000504635">
    <property type="component" value="Unplaced"/>
</dbReference>
<dbReference type="PROSITE" id="PS50157">
    <property type="entry name" value="ZINC_FINGER_C2H2_2"/>
    <property type="match status" value="2"/>
</dbReference>
<feature type="domain" description="THAP-type" evidence="13">
    <location>
        <begin position="1"/>
        <end position="84"/>
    </location>
</feature>
<dbReference type="GeneID" id="115879678"/>
<evidence type="ECO:0000256" key="11">
    <source>
        <dbReference type="SAM" id="MobiDB-lite"/>
    </source>
</evidence>
<feature type="compositionally biased region" description="Polar residues" evidence="11">
    <location>
        <begin position="1784"/>
        <end position="1807"/>
    </location>
</feature>
<evidence type="ECO:0000313" key="15">
    <source>
        <dbReference type="RefSeq" id="XP_030752467.1"/>
    </source>
</evidence>
<sequence>MSLKRCVFHGCENTSENSKGLAFFRFPRPKPELEQWVLSSGNKSLSTDYSQVKNKAVCANHFAEKSFADATKTKLNRHAVPLKWVKQQVKPKVKHTNKLEAVLPSKRHEVVVQKRHQSRRAASKEALKQMQILLEDENDTVEIPDDDDVIPVPVVVSPPRKKYKLSHRKSSDGNDREVLVLKSITPNITNHNVENNLELECWVEELEPCQKERNKKLEEEYKAIQEKLDELVKACKGEVVHKGDLTTVIEVSENVQKTIHAVQASNNKQPNIILNSSIANPQSGYQLVMDPRLGLVLGMGQQPAQTPPKQLGKVQVSPSVQPATPPTAQVTPTRTGRTRGKKQISVLQPTPPPPPVTVTTRSVGNAKQSNKGRPPAQPLPQPTPPATRSRGNVNFSTTVVSVKPTETNVEGGLSTGASAKSKAIVDLTADDGKHLPDSREISFNKLQGKTFPSLVVVARPHFRVTDVNSDRVKLDTKVKAVLMYQPAKFTEWLIQQGLIKSKQVCSTHGSQLKLGMYSDVSKFPYSGGYVWISECCPQKFVSVFSGSIFEGSPHPPLVILKILYHWACQTNIQNVTQWVKVDNLYVKGMYTWLRAACTVALHTYIRQLGGSQCKVEVGVISLGTTSQDGNSRQVKVEVLGILEVATKLVRLKAVEPLAEGDRNYKRRFSKILEPLVQWVHPSSVIVTDLTVDKATLVQMGFNHVVQSTSMDSNNSNRTIMEYLRRIVPRMFQNTLSLLSRQIIQQFLDELVWREWFGTTSMQAFDNLVVHLAEQTRQTQGGNSLFVRLNKVAMNPFRSWALTPAPVQPGTVAPPAQQQQPAPKPAPKAAPVVQPPAKAPEAVSVVKKRKRKEPESPKPPPPTNTEMNRPPKSTSPDVPEQMVPLENYYYGTIDNYPPRTNITLNMKCSFCKETFNNNIVLMNHLFKHAHNVSKDGQMCRYCLASVSTANDLLKHIATAHPVETKHDNGFVCLICETQYMNPFVLGKHMSKEHGPSELPYQCGTCGYRCSNHRQVIDHFYKQHDNGPTIQCPFCLKSTTVFSASRNIVQNMSYFIQHLQKHQKKQFAKRCGKCNLWFVQKEVLKDHQMKMHASQRGKTGLISWVAPRNGVMVPKSKMDIYPCDAEGINFNTLFFNLSKNLKCKECNSLMDSPKHFPSFESCQNPNCQYSTCCSNAMQEHNAKCSKTFQAHISEDPLPYEMFCICGYRSRDGNQMANHLAICERKSAYPSVTDAKSASVTHSMLDVLGLVRKPDETDKNTSFKSGRSTSKADSRNFEENQSPRPASKKIRRAKLLDHHETTTEKLKSVEKTESSSPVTVVLDDDVEPVAASSVVDLVESDEKATASSNDTEETKTIDLDDDVEMEDKSVTKESSTSEETEKVSEESAEKSLDQTEENSVTNTTETLENKDTDEPVALGESENNEAAIEKDEEHEKKSDHSLNENAIEKVSDSEDPGVSSSTEEIAQNVTDDKIDEENQISETKNDDTDAASVVDKPEAEILESKDDTDAVDNRDDSEKELLESRNDTEESKNDVDDSEIQMLESKDDTGTVENLNNSEKELLESRDDTDAVDDVDNLDNQMLESKNDTGVADNLDRSENEWLESKDDTEVTGNLDRSENELLESKDDTNVAGNLDNSDTELLGSKDDTEVDDNLDSQLVQSKDDEIENLISDSIDESKNNDADITTGEDYESKLDTAEELGEPSNQEMSEYDSAVREDVDKQLTDSQGSEIGSSAQENVITELDQVKDIPLPDVTEDEFSSEYEKGSEFTEASDAIDEKDDHVISEQETLVQEQPVVETSSSIEPSNSEAVEKMDESAPMEVDSSSNLGATEAVTPMDVDD</sequence>
<dbReference type="PROSITE" id="PS00028">
    <property type="entry name" value="ZINC_FINGER_C2H2_1"/>
    <property type="match status" value="4"/>
</dbReference>
<feature type="compositionally biased region" description="Polar residues" evidence="11">
    <location>
        <begin position="863"/>
        <end position="875"/>
    </location>
</feature>
<feature type="compositionally biased region" description="Pro residues" evidence="11">
    <location>
        <begin position="821"/>
        <end position="837"/>
    </location>
</feature>
<gene>
    <name evidence="15" type="primary">LOC115879678</name>
</gene>
<dbReference type="PANTHER" id="PTHR24406">
    <property type="entry name" value="TRANSCRIPTIONAL REPRESSOR CTCFL-RELATED"/>
    <property type="match status" value="1"/>
</dbReference>
<dbReference type="OrthoDB" id="10032537at2759"/>
<evidence type="ECO:0000256" key="3">
    <source>
        <dbReference type="ARBA" id="ARBA00022737"/>
    </source>
</evidence>
<keyword evidence="14" id="KW-1185">Reference proteome</keyword>
<feature type="compositionally biased region" description="Low complexity" evidence="11">
    <location>
        <begin position="1394"/>
        <end position="1403"/>
    </location>
</feature>
<feature type="compositionally biased region" description="Basic and acidic residues" evidence="11">
    <location>
        <begin position="1492"/>
        <end position="1532"/>
    </location>
</feature>
<feature type="compositionally biased region" description="Basic and acidic residues" evidence="11">
    <location>
        <begin position="1591"/>
        <end position="1606"/>
    </location>
</feature>
<evidence type="ECO:0000256" key="9">
    <source>
        <dbReference type="PROSITE-ProRule" id="PRU00309"/>
    </source>
</evidence>
<dbReference type="InterPro" id="IPR057618">
    <property type="entry name" value="Znf_POGZ/Z280C-D-like"/>
</dbReference>
<accession>A0A6J2XM92</accession>
<evidence type="ECO:0000259" key="13">
    <source>
        <dbReference type="PROSITE" id="PS50950"/>
    </source>
</evidence>
<name>A0A6J2XM92_SITOR</name>
<feature type="domain" description="C2H2-type" evidence="12">
    <location>
        <begin position="1067"/>
        <end position="1095"/>
    </location>
</feature>
<feature type="compositionally biased region" description="Basic and acidic residues" evidence="11">
    <location>
        <begin position="1424"/>
        <end position="1449"/>
    </location>
</feature>
<dbReference type="InterPro" id="IPR013087">
    <property type="entry name" value="Znf_C2H2_type"/>
</dbReference>
<evidence type="ECO:0000256" key="4">
    <source>
        <dbReference type="ARBA" id="ARBA00022771"/>
    </source>
</evidence>
<evidence type="ECO:0000256" key="7">
    <source>
        <dbReference type="ARBA" id="ARBA00023242"/>
    </source>
</evidence>
<dbReference type="KEGG" id="soy:115879678"/>
<dbReference type="FunCoup" id="A0A6J2XM92">
    <property type="interactions" value="432"/>
</dbReference>
<evidence type="ECO:0000259" key="12">
    <source>
        <dbReference type="PROSITE" id="PS50157"/>
    </source>
</evidence>
<feature type="region of interest" description="Disordered" evidence="11">
    <location>
        <begin position="1249"/>
        <end position="1321"/>
    </location>
</feature>
<feature type="compositionally biased region" description="Pro residues" evidence="11">
    <location>
        <begin position="375"/>
        <end position="385"/>
    </location>
</feature>
<keyword evidence="3" id="KW-0677">Repeat</keyword>
<dbReference type="SMART" id="SM00980">
    <property type="entry name" value="THAP"/>
    <property type="match status" value="1"/>
</dbReference>
<dbReference type="Pfam" id="PF05485">
    <property type="entry name" value="THAP"/>
    <property type="match status" value="1"/>
</dbReference>
<dbReference type="RefSeq" id="XP_030752467.1">
    <property type="nucleotide sequence ID" value="XM_030896607.1"/>
</dbReference>
<feature type="compositionally biased region" description="Low complexity" evidence="11">
    <location>
        <begin position="804"/>
        <end position="820"/>
    </location>
</feature>
<protein>
    <submittedName>
        <fullName evidence="15">Uncharacterized protein LOC115879678 isoform X1</fullName>
    </submittedName>
</protein>
<dbReference type="Pfam" id="PF25429">
    <property type="entry name" value="zf-POGZ"/>
    <property type="match status" value="1"/>
</dbReference>
<feature type="compositionally biased region" description="Polar residues" evidence="11">
    <location>
        <begin position="1722"/>
        <end position="1737"/>
    </location>
</feature>
<feature type="domain" description="C2H2-type" evidence="12">
    <location>
        <begin position="905"/>
        <end position="934"/>
    </location>
</feature>
<feature type="compositionally biased region" description="Polar residues" evidence="11">
    <location>
        <begin position="1455"/>
        <end position="1466"/>
    </location>
</feature>
<feature type="region of interest" description="Disordered" evidence="11">
    <location>
        <begin position="299"/>
        <end position="393"/>
    </location>
</feature>
<evidence type="ECO:0000256" key="10">
    <source>
        <dbReference type="SAM" id="Coils"/>
    </source>
</evidence>